<dbReference type="Proteomes" id="UP000316621">
    <property type="component" value="Chromosome 7"/>
</dbReference>
<gene>
    <name evidence="1" type="ORF">C5167_032227</name>
</gene>
<evidence type="ECO:0000313" key="1">
    <source>
        <dbReference type="EMBL" id="RZC69130.1"/>
    </source>
</evidence>
<keyword evidence="2" id="KW-1185">Reference proteome</keyword>
<organism evidence="1 2">
    <name type="scientific">Papaver somniferum</name>
    <name type="common">Opium poppy</name>
    <dbReference type="NCBI Taxonomy" id="3469"/>
    <lineage>
        <taxon>Eukaryota</taxon>
        <taxon>Viridiplantae</taxon>
        <taxon>Streptophyta</taxon>
        <taxon>Embryophyta</taxon>
        <taxon>Tracheophyta</taxon>
        <taxon>Spermatophyta</taxon>
        <taxon>Magnoliopsida</taxon>
        <taxon>Ranunculales</taxon>
        <taxon>Papaveraceae</taxon>
        <taxon>Papaveroideae</taxon>
        <taxon>Papaver</taxon>
    </lineage>
</organism>
<dbReference type="EMBL" id="CM010721">
    <property type="protein sequence ID" value="RZC69130.1"/>
    <property type="molecule type" value="Genomic_DNA"/>
</dbReference>
<reference evidence="1 2" key="1">
    <citation type="journal article" date="2018" name="Science">
        <title>The opium poppy genome and morphinan production.</title>
        <authorList>
            <person name="Guo L."/>
            <person name="Winzer T."/>
            <person name="Yang X."/>
            <person name="Li Y."/>
            <person name="Ning Z."/>
            <person name="He Z."/>
            <person name="Teodor R."/>
            <person name="Lu Y."/>
            <person name="Bowser T.A."/>
            <person name="Graham I.A."/>
            <person name="Ye K."/>
        </authorList>
    </citation>
    <scope>NUCLEOTIDE SEQUENCE [LARGE SCALE GENOMIC DNA]</scope>
    <source>
        <strain evidence="2">cv. HN1</strain>
        <tissue evidence="1">Leaves</tissue>
    </source>
</reference>
<accession>A0A4Y7K9V7</accession>
<dbReference type="AlphaFoldDB" id="A0A4Y7K9V7"/>
<name>A0A4Y7K9V7_PAPSO</name>
<sequence length="23" mass="2848">MERSEDKWIFKGAKYSWGVVFRK</sequence>
<dbReference type="Gramene" id="RZC69130">
    <property type="protein sequence ID" value="RZC69130"/>
    <property type="gene ID" value="C5167_032227"/>
</dbReference>
<proteinExistence type="predicted"/>
<evidence type="ECO:0000313" key="2">
    <source>
        <dbReference type="Proteomes" id="UP000316621"/>
    </source>
</evidence>
<protein>
    <submittedName>
        <fullName evidence="1">Uncharacterized protein</fullName>
    </submittedName>
</protein>